<evidence type="ECO:0000256" key="1">
    <source>
        <dbReference type="ARBA" id="ARBA00037999"/>
    </source>
</evidence>
<feature type="modified residue" description="N6-(pyridoxal phosphate)lysine" evidence="3">
    <location>
        <position position="161"/>
    </location>
</feature>
<dbReference type="STRING" id="563192.HMPREF0179_03355"/>
<dbReference type="PIRSF" id="PIRSF000390">
    <property type="entry name" value="PLP_StrS"/>
    <property type="match status" value="1"/>
</dbReference>
<proteinExistence type="inferred from homology"/>
<evidence type="ECO:0000256" key="4">
    <source>
        <dbReference type="RuleBase" id="RU004508"/>
    </source>
</evidence>
<evidence type="ECO:0000256" key="3">
    <source>
        <dbReference type="PIRSR" id="PIRSR000390-2"/>
    </source>
</evidence>
<reference evidence="5 6" key="1">
    <citation type="submission" date="2010-10" db="EMBL/GenBank/DDBJ databases">
        <authorList>
            <consortium name="The Broad Institute Genome Sequencing Platform"/>
            <person name="Ward D."/>
            <person name="Earl A."/>
            <person name="Feldgarden M."/>
            <person name="Young S.K."/>
            <person name="Gargeya S."/>
            <person name="Zeng Q."/>
            <person name="Alvarado L."/>
            <person name="Berlin A."/>
            <person name="Bochicchio J."/>
            <person name="Chapman S.B."/>
            <person name="Chen Z."/>
            <person name="Freedman E."/>
            <person name="Gellesch M."/>
            <person name="Goldberg J."/>
            <person name="Griggs A."/>
            <person name="Gujja S."/>
            <person name="Heilman E."/>
            <person name="Heiman D."/>
            <person name="Howarth C."/>
            <person name="Mehta T."/>
            <person name="Neiman D."/>
            <person name="Pearson M."/>
            <person name="Roberts A."/>
            <person name="Saif S."/>
            <person name="Shea T."/>
            <person name="Shenoy N."/>
            <person name="Sisk P."/>
            <person name="Stolte C."/>
            <person name="Sykes S."/>
            <person name="White J."/>
            <person name="Yandava C."/>
            <person name="Allen-Vercoe E."/>
            <person name="Sibley C."/>
            <person name="Ambrose C.E."/>
            <person name="Strauss J."/>
            <person name="Daigneault M."/>
            <person name="Haas B."/>
            <person name="Nusbaum C."/>
            <person name="Birren B."/>
        </authorList>
    </citation>
    <scope>NUCLEOTIDE SEQUENCE [LARGE SCALE GENOMIC DNA]</scope>
    <source>
        <strain evidence="5 6">3_1_6</strain>
    </source>
</reference>
<evidence type="ECO:0000313" key="5">
    <source>
        <dbReference type="EMBL" id="EFV42879.2"/>
    </source>
</evidence>
<dbReference type="Gene3D" id="3.40.640.10">
    <property type="entry name" value="Type I PLP-dependent aspartate aminotransferase-like (Major domain)"/>
    <property type="match status" value="1"/>
</dbReference>
<dbReference type="Gene3D" id="3.90.1150.10">
    <property type="entry name" value="Aspartate Aminotransferase, domain 1"/>
    <property type="match status" value="1"/>
</dbReference>
<reference evidence="5 6" key="2">
    <citation type="submission" date="2013-04" db="EMBL/GenBank/DDBJ databases">
        <title>The Genome Sequence of Bilophila wadsworthia 3_1_6.</title>
        <authorList>
            <consortium name="The Broad Institute Genomics Platform"/>
            <person name="Earl A."/>
            <person name="Ward D."/>
            <person name="Feldgarden M."/>
            <person name="Gevers D."/>
            <person name="Sibley C."/>
            <person name="Strauss J."/>
            <person name="Allen-Vercoe E."/>
            <person name="Walker B."/>
            <person name="Young S."/>
            <person name="Zeng Q."/>
            <person name="Gargeya S."/>
            <person name="Fitzgerald M."/>
            <person name="Haas B."/>
            <person name="Abouelleil A."/>
            <person name="Allen A.W."/>
            <person name="Alvarado L."/>
            <person name="Arachchi H.M."/>
            <person name="Berlin A.M."/>
            <person name="Chapman S.B."/>
            <person name="Gainer-Dewar J."/>
            <person name="Goldberg J."/>
            <person name="Griggs A."/>
            <person name="Gujja S."/>
            <person name="Hansen M."/>
            <person name="Howarth C."/>
            <person name="Imamovic A."/>
            <person name="Ireland A."/>
            <person name="Larimer J."/>
            <person name="McCowan C."/>
            <person name="Murphy C."/>
            <person name="Pearson M."/>
            <person name="Poon T.W."/>
            <person name="Priest M."/>
            <person name="Roberts A."/>
            <person name="Saif S."/>
            <person name="Shea T."/>
            <person name="Sisk P."/>
            <person name="Sykes S."/>
            <person name="Wortman J."/>
            <person name="Nusbaum C."/>
            <person name="Birren B."/>
        </authorList>
    </citation>
    <scope>NUCLEOTIDE SEQUENCE [LARGE SCALE GENOMIC DNA]</scope>
    <source>
        <strain evidence="5 6">3_1_6</strain>
    </source>
</reference>
<evidence type="ECO:0000313" key="6">
    <source>
        <dbReference type="Proteomes" id="UP000006034"/>
    </source>
</evidence>
<sequence>MHMGDCFRAPEKPFTAGLRDWLGIPEPIMACSGTAAFVVALRTLARRNPGRSRVVVPAYTCPLVPLAVRLAGLRAVACDTLPGGFGIDPGALGRCCDETALAVVPAHLGGRASDISAVSAVAHDYGAVVIEDAAQALGASFGGRSVGLSGDIGFFSLAVGKGLTTYEGGVLFSRDPDLHAELQGTASRVLRPGLLWNARRVLELLGYAVAYNPALLPLAYGRPLRRGLDRGDEIAAVGDAFTLDDIPLHRMDPLRLRVAANALERLPAFLEAGRDRAVRRAGMLERAGAEVLRDDPGGEGIWPFFMVLMPDRDRRDRALGALWRSGLGVSKLFVRALPDYPYLADAVEGGPCPAARDLAGRMLTVTNTHWLDDAAFARLAGEICHA</sequence>
<dbReference type="GO" id="GO:0000271">
    <property type="term" value="P:polysaccharide biosynthetic process"/>
    <property type="evidence" value="ECO:0007669"/>
    <property type="project" value="TreeGrafter"/>
</dbReference>
<dbReference type="PANTHER" id="PTHR30244:SF34">
    <property type="entry name" value="DTDP-4-AMINO-4,6-DIDEOXYGALACTOSE TRANSAMINASE"/>
    <property type="match status" value="1"/>
</dbReference>
<dbReference type="SUPFAM" id="SSF53383">
    <property type="entry name" value="PLP-dependent transferases"/>
    <property type="match status" value="1"/>
</dbReference>
<dbReference type="InterPro" id="IPR000653">
    <property type="entry name" value="DegT/StrS_aminotransferase"/>
</dbReference>
<dbReference type="HOGENOM" id="CLU_036177_0_0_7"/>
<dbReference type="RefSeq" id="WP_016361073.1">
    <property type="nucleotide sequence ID" value="NZ_KE150241.1"/>
</dbReference>
<dbReference type="AlphaFoldDB" id="E5YAY4"/>
<dbReference type="InterPro" id="IPR015424">
    <property type="entry name" value="PyrdxlP-dep_Trfase"/>
</dbReference>
<dbReference type="eggNOG" id="COG0399">
    <property type="taxonomic scope" value="Bacteria"/>
</dbReference>
<dbReference type="PANTHER" id="PTHR30244">
    <property type="entry name" value="TRANSAMINASE"/>
    <property type="match status" value="1"/>
</dbReference>
<dbReference type="InterPro" id="IPR015422">
    <property type="entry name" value="PyrdxlP-dep_Trfase_small"/>
</dbReference>
<name>E5YAY4_BILW3</name>
<dbReference type="Proteomes" id="UP000006034">
    <property type="component" value="Unassembled WGS sequence"/>
</dbReference>
<gene>
    <name evidence="5" type="ORF">HMPREF0179_03355</name>
</gene>
<evidence type="ECO:0008006" key="7">
    <source>
        <dbReference type="Google" id="ProtNLM"/>
    </source>
</evidence>
<accession>E5YAY4</accession>
<dbReference type="InterPro" id="IPR015421">
    <property type="entry name" value="PyrdxlP-dep_Trfase_major"/>
</dbReference>
<dbReference type="GeneID" id="78087547"/>
<comment type="similarity">
    <text evidence="1 4">Belongs to the DegT/DnrJ/EryC1 family.</text>
</comment>
<protein>
    <recommendedName>
        <fullName evidence="7">Nucleotide sugar aminotransferase</fullName>
    </recommendedName>
</protein>
<dbReference type="EMBL" id="ADCP02000004">
    <property type="protein sequence ID" value="EFV42879.2"/>
    <property type="molecule type" value="Genomic_DNA"/>
</dbReference>
<organism evidence="5 6">
    <name type="scientific">Bilophila wadsworthia (strain 3_1_6)</name>
    <dbReference type="NCBI Taxonomy" id="563192"/>
    <lineage>
        <taxon>Bacteria</taxon>
        <taxon>Pseudomonadati</taxon>
        <taxon>Thermodesulfobacteriota</taxon>
        <taxon>Desulfovibrionia</taxon>
        <taxon>Desulfovibrionales</taxon>
        <taxon>Desulfovibrionaceae</taxon>
        <taxon>Bilophila</taxon>
    </lineage>
</organism>
<dbReference type="GO" id="GO:0030170">
    <property type="term" value="F:pyridoxal phosphate binding"/>
    <property type="evidence" value="ECO:0007669"/>
    <property type="project" value="TreeGrafter"/>
</dbReference>
<dbReference type="Pfam" id="PF01041">
    <property type="entry name" value="DegT_DnrJ_EryC1"/>
    <property type="match status" value="1"/>
</dbReference>
<keyword evidence="6" id="KW-1185">Reference proteome</keyword>
<evidence type="ECO:0000256" key="2">
    <source>
        <dbReference type="PIRSR" id="PIRSR000390-1"/>
    </source>
</evidence>
<dbReference type="GO" id="GO:0008483">
    <property type="term" value="F:transaminase activity"/>
    <property type="evidence" value="ECO:0007669"/>
    <property type="project" value="TreeGrafter"/>
</dbReference>
<feature type="active site" description="Proton acceptor" evidence="2">
    <location>
        <position position="161"/>
    </location>
</feature>
<comment type="caution">
    <text evidence="5">The sequence shown here is derived from an EMBL/GenBank/DDBJ whole genome shotgun (WGS) entry which is preliminary data.</text>
</comment>
<keyword evidence="3 4" id="KW-0663">Pyridoxal phosphate</keyword>